<dbReference type="AlphaFoldDB" id="A0AAV4W511"/>
<name>A0AAV4W511_9ARAC</name>
<gene>
    <name evidence="1" type="ORF">CDAR_101471</name>
</gene>
<protein>
    <submittedName>
        <fullName evidence="1">Uncharacterized protein</fullName>
    </submittedName>
</protein>
<keyword evidence="2" id="KW-1185">Reference proteome</keyword>
<evidence type="ECO:0000313" key="1">
    <source>
        <dbReference type="EMBL" id="GIY77576.1"/>
    </source>
</evidence>
<evidence type="ECO:0000313" key="2">
    <source>
        <dbReference type="Proteomes" id="UP001054837"/>
    </source>
</evidence>
<dbReference type="EMBL" id="BPLQ01014141">
    <property type="protein sequence ID" value="GIY77576.1"/>
    <property type="molecule type" value="Genomic_DNA"/>
</dbReference>
<dbReference type="Proteomes" id="UP001054837">
    <property type="component" value="Unassembled WGS sequence"/>
</dbReference>
<accession>A0AAV4W511</accession>
<organism evidence="1 2">
    <name type="scientific">Caerostris darwini</name>
    <dbReference type="NCBI Taxonomy" id="1538125"/>
    <lineage>
        <taxon>Eukaryota</taxon>
        <taxon>Metazoa</taxon>
        <taxon>Ecdysozoa</taxon>
        <taxon>Arthropoda</taxon>
        <taxon>Chelicerata</taxon>
        <taxon>Arachnida</taxon>
        <taxon>Araneae</taxon>
        <taxon>Araneomorphae</taxon>
        <taxon>Entelegynae</taxon>
        <taxon>Araneoidea</taxon>
        <taxon>Araneidae</taxon>
        <taxon>Caerostris</taxon>
    </lineage>
</organism>
<proteinExistence type="predicted"/>
<reference evidence="1 2" key="1">
    <citation type="submission" date="2021-06" db="EMBL/GenBank/DDBJ databases">
        <title>Caerostris darwini draft genome.</title>
        <authorList>
            <person name="Kono N."/>
            <person name="Arakawa K."/>
        </authorList>
    </citation>
    <scope>NUCLEOTIDE SEQUENCE [LARGE SCALE GENOMIC DNA]</scope>
</reference>
<comment type="caution">
    <text evidence="1">The sequence shown here is derived from an EMBL/GenBank/DDBJ whole genome shotgun (WGS) entry which is preliminary data.</text>
</comment>
<sequence length="114" mass="13237">MPQSHGDKRKSWILSQVLDLHELSREVVFSGNLRSSCCKLAWMKSRRLDTDDFPVDNVSRTLLRMSAYRTPDLESLVIRKSFVQLFSTLEREDEVERDEIFAAVAPSTVRDDVY</sequence>